<accession>A0A0E0B012</accession>
<dbReference type="Gramene" id="OGLUM09G02450.1">
    <property type="protein sequence ID" value="OGLUM09G02450.1"/>
    <property type="gene ID" value="OGLUM09G02450"/>
</dbReference>
<evidence type="ECO:0000313" key="3">
    <source>
        <dbReference type="Proteomes" id="UP000026961"/>
    </source>
</evidence>
<organism evidence="2">
    <name type="scientific">Oryza glumipatula</name>
    <dbReference type="NCBI Taxonomy" id="40148"/>
    <lineage>
        <taxon>Eukaryota</taxon>
        <taxon>Viridiplantae</taxon>
        <taxon>Streptophyta</taxon>
        <taxon>Embryophyta</taxon>
        <taxon>Tracheophyta</taxon>
        <taxon>Spermatophyta</taxon>
        <taxon>Magnoliopsida</taxon>
        <taxon>Liliopsida</taxon>
        <taxon>Poales</taxon>
        <taxon>Poaceae</taxon>
        <taxon>BOP clade</taxon>
        <taxon>Oryzoideae</taxon>
        <taxon>Oryzeae</taxon>
        <taxon>Oryzinae</taxon>
        <taxon>Oryza</taxon>
    </lineage>
</organism>
<proteinExistence type="predicted"/>
<feature type="region of interest" description="Disordered" evidence="1">
    <location>
        <begin position="1"/>
        <end position="41"/>
    </location>
</feature>
<evidence type="ECO:0000256" key="1">
    <source>
        <dbReference type="SAM" id="MobiDB-lite"/>
    </source>
</evidence>
<sequence>MAPTVPLPPTAYAPPPSPADRSTDAVPCALLRRPSPPRPPRVRAVVADQSQATAGAVAFLLTSPPPRPTFSSPLQTATNHRPLLPIKGRRASSCARRSDLLSHSLVRPVPSLGAAHPGTLPAAGVSVFQPPKSRRPSSPSSVFNRRREGRDGKKVYYILDGNLAYFEDRIIRLPISGLFALEQGNGSIFKSSRRRQTYAEQGNCDIYRGIVLSKNPRNARTPLAAERYVQSAWGLKFMEQVPLLLVT</sequence>
<keyword evidence="3" id="KW-1185">Reference proteome</keyword>
<dbReference type="HOGENOM" id="CLU_1126010_0_0_1"/>
<dbReference type="EnsemblPlants" id="OGLUM09G02450.1">
    <property type="protein sequence ID" value="OGLUM09G02450.1"/>
    <property type="gene ID" value="OGLUM09G02450"/>
</dbReference>
<feature type="region of interest" description="Disordered" evidence="1">
    <location>
        <begin position="123"/>
        <end position="146"/>
    </location>
</feature>
<dbReference type="Proteomes" id="UP000026961">
    <property type="component" value="Chromosome 9"/>
</dbReference>
<reference evidence="2" key="2">
    <citation type="submission" date="2018-05" db="EMBL/GenBank/DDBJ databases">
        <title>OgluRS3 (Oryza glumaepatula Reference Sequence Version 3).</title>
        <authorList>
            <person name="Zhang J."/>
            <person name="Kudrna D."/>
            <person name="Lee S."/>
            <person name="Talag J."/>
            <person name="Welchert J."/>
            <person name="Wing R.A."/>
        </authorList>
    </citation>
    <scope>NUCLEOTIDE SEQUENCE [LARGE SCALE GENOMIC DNA]</scope>
</reference>
<feature type="compositionally biased region" description="Pro residues" evidence="1">
    <location>
        <begin position="1"/>
        <end position="18"/>
    </location>
</feature>
<name>A0A0E0B012_9ORYZ</name>
<reference evidence="2" key="1">
    <citation type="submission" date="2015-04" db="UniProtKB">
        <authorList>
            <consortium name="EnsemblPlants"/>
        </authorList>
    </citation>
    <scope>IDENTIFICATION</scope>
</reference>
<protein>
    <submittedName>
        <fullName evidence="2">Uncharacterized protein</fullName>
    </submittedName>
</protein>
<dbReference type="AlphaFoldDB" id="A0A0E0B012"/>
<evidence type="ECO:0000313" key="2">
    <source>
        <dbReference type="EnsemblPlants" id="OGLUM09G02450.1"/>
    </source>
</evidence>